<dbReference type="Gene3D" id="3.20.20.80">
    <property type="entry name" value="Glycosidases"/>
    <property type="match status" value="1"/>
</dbReference>
<dbReference type="RefSeq" id="WP_183975896.1">
    <property type="nucleotide sequence ID" value="NZ_JACIBY010000007.1"/>
</dbReference>
<keyword evidence="5" id="KW-1185">Reference proteome</keyword>
<accession>A0A7W6ERB7</accession>
<dbReference type="PANTHER" id="PTHR10357">
    <property type="entry name" value="ALPHA-AMYLASE FAMILY MEMBER"/>
    <property type="match status" value="1"/>
</dbReference>
<dbReference type="GO" id="GO:0005975">
    <property type="term" value="P:carbohydrate metabolic process"/>
    <property type="evidence" value="ECO:0007669"/>
    <property type="project" value="InterPro"/>
</dbReference>
<dbReference type="Pfam" id="PF10438">
    <property type="entry name" value="Cyc-maltodext_C"/>
    <property type="match status" value="1"/>
</dbReference>
<dbReference type="EMBL" id="JACIBY010000007">
    <property type="protein sequence ID" value="MBB3839534.1"/>
    <property type="molecule type" value="Genomic_DNA"/>
</dbReference>
<proteinExistence type="predicted"/>
<protein>
    <submittedName>
        <fullName evidence="4">Glycosidase</fullName>
    </submittedName>
</protein>
<evidence type="ECO:0000256" key="2">
    <source>
        <dbReference type="ARBA" id="ARBA00023295"/>
    </source>
</evidence>
<name>A0A7W6ERB7_9BACT</name>
<dbReference type="InterPro" id="IPR014756">
    <property type="entry name" value="Ig_E-set"/>
</dbReference>
<evidence type="ECO:0000259" key="3">
    <source>
        <dbReference type="SMART" id="SM00642"/>
    </source>
</evidence>
<dbReference type="SUPFAM" id="SSF81296">
    <property type="entry name" value="E set domains"/>
    <property type="match status" value="1"/>
</dbReference>
<dbReference type="SMART" id="SM00642">
    <property type="entry name" value="Aamy"/>
    <property type="match status" value="1"/>
</dbReference>
<gene>
    <name evidence="4" type="ORF">FHS57_003543</name>
</gene>
<dbReference type="Pfam" id="PF09087">
    <property type="entry name" value="Cyc-maltodext_N"/>
    <property type="match status" value="1"/>
</dbReference>
<comment type="caution">
    <text evidence="4">The sequence shown here is derived from an EMBL/GenBank/DDBJ whole genome shotgun (WGS) entry which is preliminary data.</text>
</comment>
<dbReference type="InterPro" id="IPR019492">
    <property type="entry name" value="Cyclo-malto-dextrinase_C"/>
</dbReference>
<keyword evidence="1" id="KW-0378">Hydrolase</keyword>
<dbReference type="PANTHER" id="PTHR10357:SF210">
    <property type="entry name" value="MALTODEXTRIN GLUCOSIDASE"/>
    <property type="match status" value="1"/>
</dbReference>
<dbReference type="CDD" id="cd11340">
    <property type="entry name" value="AmyAc_bac_CMD_like_3"/>
    <property type="match status" value="1"/>
</dbReference>
<dbReference type="Gene3D" id="2.60.40.10">
    <property type="entry name" value="Immunoglobulins"/>
    <property type="match status" value="1"/>
</dbReference>
<dbReference type="InterPro" id="IPR006047">
    <property type="entry name" value="GH13_cat_dom"/>
</dbReference>
<organism evidence="4 5">
    <name type="scientific">Runella defluvii</name>
    <dbReference type="NCBI Taxonomy" id="370973"/>
    <lineage>
        <taxon>Bacteria</taxon>
        <taxon>Pseudomonadati</taxon>
        <taxon>Bacteroidota</taxon>
        <taxon>Cytophagia</taxon>
        <taxon>Cytophagales</taxon>
        <taxon>Spirosomataceae</taxon>
        <taxon>Runella</taxon>
    </lineage>
</organism>
<evidence type="ECO:0000313" key="4">
    <source>
        <dbReference type="EMBL" id="MBB3839534.1"/>
    </source>
</evidence>
<dbReference type="InterPro" id="IPR015171">
    <property type="entry name" value="Cyc-maltodext_N"/>
</dbReference>
<evidence type="ECO:0000313" key="5">
    <source>
        <dbReference type="Proteomes" id="UP000541352"/>
    </source>
</evidence>
<dbReference type="InterPro" id="IPR017853">
    <property type="entry name" value="GH"/>
</dbReference>
<dbReference type="SUPFAM" id="SSF51445">
    <property type="entry name" value="(Trans)glycosidases"/>
    <property type="match status" value="1"/>
</dbReference>
<dbReference type="SUPFAM" id="SSF51011">
    <property type="entry name" value="Glycosyl hydrolase domain"/>
    <property type="match status" value="1"/>
</dbReference>
<feature type="domain" description="Glycosyl hydrolase family 13 catalytic" evidence="3">
    <location>
        <begin position="125"/>
        <end position="523"/>
    </location>
</feature>
<evidence type="ECO:0000256" key="1">
    <source>
        <dbReference type="ARBA" id="ARBA00022801"/>
    </source>
</evidence>
<dbReference type="InterPro" id="IPR013780">
    <property type="entry name" value="Glyco_hydro_b"/>
</dbReference>
<dbReference type="Pfam" id="PF00128">
    <property type="entry name" value="Alpha-amylase"/>
    <property type="match status" value="1"/>
</dbReference>
<sequence>MKKYSLFLFFIAAVLPLYAQRVEPAFWWVGMKEPRLQLLIHQNNIGTTEPQVTYAGVKLTKVTRVKSPNYLFLDLTIAATAKAGSFPITFKKDGKTVASYSYELKNREPNSANRQGFTSADAMYLVTPDRFANANPANDNVEGMVDKVDRAGKDKRHGGDIQGIIEQLDYIQKLGFSALWICPLQENNQNMGSYHGYAMTDLYKVDARFGSNEEYRKLSKEAQKRGIKLVIDLVPNHCGSEHWWMKDLPTDDWVNFQGNPKITHHARESIQDPHASEYDKELHASGWFVPSMPDLNQRNPLMANYLIQNTIWWIEYADLHGIRVDTYPYSDKDFMSRWSQRIMREYPRFSMVGEEWSVNPSIVAFWQKGNKNTNGYVSEMSSMFDFPLQNALTEALNEDDRIYNRGLVKIYQTLSQDFLYASPNDLVIMPDNHDMSRFYTQIHENFDLWKMGISFLLTTRGTPQIYYGTEVLMTNPKSDSHDEIRGEMPGGWADHTVSAFTEKGLTPQQLEAKQFMTKMLQWRKTNAVVQTGKLKHFTARDGLYVYFRYNDAQKVMVVMNKNKEPLKLDLGKYSELLKGASTAKNVLTGETNSLANGLTVNASSALVLEIK</sequence>
<dbReference type="InterPro" id="IPR013783">
    <property type="entry name" value="Ig-like_fold"/>
</dbReference>
<reference evidence="4 5" key="1">
    <citation type="submission" date="2020-08" db="EMBL/GenBank/DDBJ databases">
        <title>Genomic Encyclopedia of Type Strains, Phase IV (KMG-IV): sequencing the most valuable type-strain genomes for metagenomic binning, comparative biology and taxonomic classification.</title>
        <authorList>
            <person name="Goeker M."/>
        </authorList>
    </citation>
    <scope>NUCLEOTIDE SEQUENCE [LARGE SCALE GENOMIC DNA]</scope>
    <source>
        <strain evidence="4 5">DSM 17976</strain>
    </source>
</reference>
<dbReference type="Proteomes" id="UP000541352">
    <property type="component" value="Unassembled WGS sequence"/>
</dbReference>
<dbReference type="GO" id="GO:0016798">
    <property type="term" value="F:hydrolase activity, acting on glycosyl bonds"/>
    <property type="evidence" value="ECO:0007669"/>
    <property type="project" value="UniProtKB-KW"/>
</dbReference>
<dbReference type="AlphaFoldDB" id="A0A7W6ERB7"/>
<dbReference type="Gene3D" id="2.60.40.1180">
    <property type="entry name" value="Golgi alpha-mannosidase II"/>
    <property type="match status" value="1"/>
</dbReference>
<keyword evidence="2 4" id="KW-0326">Glycosidase</keyword>